<dbReference type="AlphaFoldDB" id="A0A4S5CPC9"/>
<gene>
    <name evidence="1" type="ORF">E8Q35_12685</name>
</gene>
<dbReference type="RefSeq" id="WP_136501859.1">
    <property type="nucleotide sequence ID" value="NZ_SSUX01000008.1"/>
</dbReference>
<dbReference type="Proteomes" id="UP000309618">
    <property type="component" value="Unassembled WGS sequence"/>
</dbReference>
<evidence type="ECO:0000313" key="1">
    <source>
        <dbReference type="EMBL" id="THJ45036.1"/>
    </source>
</evidence>
<protein>
    <submittedName>
        <fullName evidence="1">Uncharacterized protein</fullName>
    </submittedName>
</protein>
<organism evidence="1 2">
    <name type="scientific">Aeromonas veronii</name>
    <dbReference type="NCBI Taxonomy" id="654"/>
    <lineage>
        <taxon>Bacteria</taxon>
        <taxon>Pseudomonadati</taxon>
        <taxon>Pseudomonadota</taxon>
        <taxon>Gammaproteobacteria</taxon>
        <taxon>Aeromonadales</taxon>
        <taxon>Aeromonadaceae</taxon>
        <taxon>Aeromonas</taxon>
    </lineage>
</organism>
<evidence type="ECO:0000313" key="2">
    <source>
        <dbReference type="Proteomes" id="UP000309618"/>
    </source>
</evidence>
<accession>A0A4S5CPC9</accession>
<name>A0A4S5CPC9_AERVE</name>
<sequence length="174" mass="19518">METRSIEELDRALSEMGMLTVTQMIHGQPLMRHAGVCDLDTFKQWLTMRHEESLRMKAGLIVDGKEKSELFEWVMAHHAAFSEVLVNFDSVNLLGSDVQAEQPERNHNRQLAELAVQKFNRTNAVGTKVTYLKSEIEGKQITAVVKPAYIQGDSSPMVVLEGIGIAQLDKVEPI</sequence>
<comment type="caution">
    <text evidence="1">The sequence shown here is derived from an EMBL/GenBank/DDBJ whole genome shotgun (WGS) entry which is preliminary data.</text>
</comment>
<dbReference type="EMBL" id="SSUX01000008">
    <property type="protein sequence ID" value="THJ45036.1"/>
    <property type="molecule type" value="Genomic_DNA"/>
</dbReference>
<proteinExistence type="predicted"/>
<reference evidence="1 2" key="1">
    <citation type="submission" date="2019-04" db="EMBL/GenBank/DDBJ databases">
        <title>Comparative genomics of Aeromonas veronii strains pathogenic to fish.</title>
        <authorList>
            <person name="Cascarano M.C."/>
            <person name="Smyrli M."/>
            <person name="Katharios P."/>
        </authorList>
    </citation>
    <scope>NUCLEOTIDE SEQUENCE [LARGE SCALE GENOMIC DNA]</scope>
    <source>
        <strain evidence="1 2">XU1</strain>
    </source>
</reference>